<dbReference type="STRING" id="1884432.SAMN05518683_11556"/>
<evidence type="ECO:0000256" key="3">
    <source>
        <dbReference type="ARBA" id="ARBA00022448"/>
    </source>
</evidence>
<dbReference type="InterPro" id="IPR000522">
    <property type="entry name" value="ABC_transptr_permease_BtuC"/>
</dbReference>
<feature type="transmembrane region" description="Helical" evidence="8">
    <location>
        <begin position="12"/>
        <end position="32"/>
    </location>
</feature>
<feature type="transmembrane region" description="Helical" evidence="8">
    <location>
        <begin position="285"/>
        <end position="303"/>
    </location>
</feature>
<dbReference type="SUPFAM" id="SSF81345">
    <property type="entry name" value="ABC transporter involved in vitamin B12 uptake, BtuC"/>
    <property type="match status" value="1"/>
</dbReference>
<name>A0A1I5V6T4_9BACI</name>
<dbReference type="PANTHER" id="PTHR30472">
    <property type="entry name" value="FERRIC ENTEROBACTIN TRANSPORT SYSTEM PERMEASE PROTEIN"/>
    <property type="match status" value="1"/>
</dbReference>
<evidence type="ECO:0000256" key="5">
    <source>
        <dbReference type="ARBA" id="ARBA00022692"/>
    </source>
</evidence>
<feature type="transmembrane region" description="Helical" evidence="8">
    <location>
        <begin position="126"/>
        <end position="146"/>
    </location>
</feature>
<dbReference type="GO" id="GO:0005886">
    <property type="term" value="C:plasma membrane"/>
    <property type="evidence" value="ECO:0007669"/>
    <property type="project" value="UniProtKB-SubCell"/>
</dbReference>
<evidence type="ECO:0000256" key="8">
    <source>
        <dbReference type="SAM" id="Phobius"/>
    </source>
</evidence>
<feature type="transmembrane region" description="Helical" evidence="8">
    <location>
        <begin position="63"/>
        <end position="83"/>
    </location>
</feature>
<evidence type="ECO:0000256" key="7">
    <source>
        <dbReference type="ARBA" id="ARBA00023136"/>
    </source>
</evidence>
<feature type="transmembrane region" description="Helical" evidence="8">
    <location>
        <begin position="158"/>
        <end position="179"/>
    </location>
</feature>
<evidence type="ECO:0000313" key="10">
    <source>
        <dbReference type="Proteomes" id="UP000198892"/>
    </source>
</evidence>
<dbReference type="InterPro" id="IPR037294">
    <property type="entry name" value="ABC_BtuC-like"/>
</dbReference>
<protein>
    <submittedName>
        <fullName evidence="9">Iron complex transport system permease protein</fullName>
    </submittedName>
</protein>
<keyword evidence="6 8" id="KW-1133">Transmembrane helix</keyword>
<keyword evidence="10" id="KW-1185">Reference proteome</keyword>
<sequence length="339" mass="35996">MDIDRIHRRRFVYAMITLGVLVTAVFLISMNLGSYPLSPLDTLKTLFGAGTSESSLVLFGFRLPRIVLALLIGAGLAVSGAVLQGVSRNELADPGIIGINAGAGLAVVLFIYIFEGSLGNLGWVSLFAMPFSALAGAFLAAFLIYMLAWKQGITPLRLILVGIAVNAGFNALLIVFQLRMEPNNFSKAMIWLSGSIWGANWRLVLSTLPWIAILLPYTIYKSKHLNVLSLGDSIATGLGTKVEKERRVLLAAAVALAGACVAVGGGIAFLGLVAPHLARRIVGPMHHFLIPTSAVMGALLLLIADTVGKNLFSPAEIPVGLVVSAIGAPYFIYLLMKTN</sequence>
<dbReference type="RefSeq" id="WP_093338094.1">
    <property type="nucleotide sequence ID" value="NZ_FOXD01000015.1"/>
</dbReference>
<evidence type="ECO:0000256" key="2">
    <source>
        <dbReference type="ARBA" id="ARBA00007935"/>
    </source>
</evidence>
<keyword evidence="5 8" id="KW-0812">Transmembrane</keyword>
<feature type="transmembrane region" description="Helical" evidence="8">
    <location>
        <begin position="248"/>
        <end position="273"/>
    </location>
</feature>
<keyword evidence="4" id="KW-1003">Cell membrane</keyword>
<evidence type="ECO:0000313" key="9">
    <source>
        <dbReference type="EMBL" id="SFQ03229.1"/>
    </source>
</evidence>
<dbReference type="PANTHER" id="PTHR30472:SF64">
    <property type="entry name" value="IRON(3+)-HYDROXAMATE IMPORT SYSTEM PERMEASE PROTEIN FHUG"/>
    <property type="match status" value="1"/>
</dbReference>
<dbReference type="EMBL" id="FOXD01000015">
    <property type="protein sequence ID" value="SFQ03229.1"/>
    <property type="molecule type" value="Genomic_DNA"/>
</dbReference>
<comment type="similarity">
    <text evidence="2">Belongs to the binding-protein-dependent transport system permease family. FecCD subfamily.</text>
</comment>
<organism evidence="9 10">
    <name type="scientific">Salibacterium halotolerans</name>
    <dbReference type="NCBI Taxonomy" id="1884432"/>
    <lineage>
        <taxon>Bacteria</taxon>
        <taxon>Bacillati</taxon>
        <taxon>Bacillota</taxon>
        <taxon>Bacilli</taxon>
        <taxon>Bacillales</taxon>
        <taxon>Bacillaceae</taxon>
    </lineage>
</organism>
<gene>
    <name evidence="9" type="ORF">SAMN05518683_11556</name>
</gene>
<evidence type="ECO:0000256" key="6">
    <source>
        <dbReference type="ARBA" id="ARBA00022989"/>
    </source>
</evidence>
<evidence type="ECO:0000256" key="1">
    <source>
        <dbReference type="ARBA" id="ARBA00004651"/>
    </source>
</evidence>
<reference evidence="10" key="1">
    <citation type="submission" date="2016-10" db="EMBL/GenBank/DDBJ databases">
        <authorList>
            <person name="Varghese N."/>
            <person name="Submissions S."/>
        </authorList>
    </citation>
    <scope>NUCLEOTIDE SEQUENCE [LARGE SCALE GENOMIC DNA]</scope>
    <source>
        <strain evidence="10">S7</strain>
    </source>
</reference>
<feature type="transmembrane region" description="Helical" evidence="8">
    <location>
        <begin position="315"/>
        <end position="336"/>
    </location>
</feature>
<feature type="transmembrane region" description="Helical" evidence="8">
    <location>
        <begin position="199"/>
        <end position="220"/>
    </location>
</feature>
<dbReference type="Gene3D" id="1.10.3470.10">
    <property type="entry name" value="ABC transporter involved in vitamin B12 uptake, BtuC"/>
    <property type="match status" value="1"/>
</dbReference>
<keyword evidence="3" id="KW-0813">Transport</keyword>
<dbReference type="Pfam" id="PF01032">
    <property type="entry name" value="FecCD"/>
    <property type="match status" value="1"/>
</dbReference>
<dbReference type="GO" id="GO:0022857">
    <property type="term" value="F:transmembrane transporter activity"/>
    <property type="evidence" value="ECO:0007669"/>
    <property type="project" value="InterPro"/>
</dbReference>
<dbReference type="CDD" id="cd06550">
    <property type="entry name" value="TM_ABC_iron-siderophores_like"/>
    <property type="match status" value="1"/>
</dbReference>
<dbReference type="GO" id="GO:0033214">
    <property type="term" value="P:siderophore-iron import into cell"/>
    <property type="evidence" value="ECO:0007669"/>
    <property type="project" value="TreeGrafter"/>
</dbReference>
<comment type="subcellular location">
    <subcellularLocation>
        <location evidence="1">Cell membrane</location>
        <topology evidence="1">Multi-pass membrane protein</topology>
    </subcellularLocation>
</comment>
<accession>A0A1I5V6T4</accession>
<dbReference type="AlphaFoldDB" id="A0A1I5V6T4"/>
<dbReference type="Proteomes" id="UP000198892">
    <property type="component" value="Unassembled WGS sequence"/>
</dbReference>
<dbReference type="OrthoDB" id="9811721at2"/>
<evidence type="ECO:0000256" key="4">
    <source>
        <dbReference type="ARBA" id="ARBA00022475"/>
    </source>
</evidence>
<proteinExistence type="inferred from homology"/>
<keyword evidence="7 8" id="KW-0472">Membrane</keyword>
<feature type="transmembrane region" description="Helical" evidence="8">
    <location>
        <begin position="95"/>
        <end position="114"/>
    </location>
</feature>
<dbReference type="FunFam" id="1.10.3470.10:FF:000001">
    <property type="entry name" value="Vitamin B12 ABC transporter permease BtuC"/>
    <property type="match status" value="1"/>
</dbReference>